<dbReference type="Pfam" id="PF18939">
    <property type="entry name" value="DUF5686"/>
    <property type="match status" value="1"/>
</dbReference>
<dbReference type="STRING" id="555500.I215_11070"/>
<evidence type="ECO:0000313" key="2">
    <source>
        <dbReference type="Proteomes" id="UP000007364"/>
    </source>
</evidence>
<accession>K2PT16</accession>
<evidence type="ECO:0000313" key="1">
    <source>
        <dbReference type="EMBL" id="EKF54724.1"/>
    </source>
</evidence>
<organism evidence="1 2">
    <name type="scientific">Galbibacter marinus</name>
    <dbReference type="NCBI Taxonomy" id="555500"/>
    <lineage>
        <taxon>Bacteria</taxon>
        <taxon>Pseudomonadati</taxon>
        <taxon>Bacteroidota</taxon>
        <taxon>Flavobacteriia</taxon>
        <taxon>Flavobacteriales</taxon>
        <taxon>Flavobacteriaceae</taxon>
        <taxon>Galbibacter</taxon>
    </lineage>
</organism>
<dbReference type="AlphaFoldDB" id="K2PT16"/>
<dbReference type="PROSITE" id="PS51257">
    <property type="entry name" value="PROKAR_LIPOPROTEIN"/>
    <property type="match status" value="1"/>
</dbReference>
<dbReference type="InterPro" id="IPR043741">
    <property type="entry name" value="DUF5686"/>
</dbReference>
<dbReference type="PATRIC" id="fig|555500.3.peg.2283"/>
<dbReference type="EMBL" id="AMSG01000016">
    <property type="protein sequence ID" value="EKF54724.1"/>
    <property type="molecule type" value="Genomic_DNA"/>
</dbReference>
<reference evidence="1 2" key="1">
    <citation type="journal article" date="2012" name="J. Bacteriol.">
        <title>Genome Sequence of Galbibacter marinum Type Strain ck-I2-15.</title>
        <authorList>
            <person name="Lai Q."/>
            <person name="Li C."/>
            <person name="Shao Z."/>
        </authorList>
    </citation>
    <scope>NUCLEOTIDE SEQUENCE [LARGE SCALE GENOMIC DNA]</scope>
    <source>
        <strain evidence="2">ck-I2-15</strain>
    </source>
</reference>
<dbReference type="Proteomes" id="UP000007364">
    <property type="component" value="Unassembled WGS sequence"/>
</dbReference>
<proteinExistence type="predicted"/>
<dbReference type="OrthoDB" id="604691at2"/>
<dbReference type="eggNOG" id="COG3203">
    <property type="taxonomic scope" value="Bacteria"/>
</dbReference>
<keyword evidence="2" id="KW-1185">Reference proteome</keyword>
<evidence type="ECO:0008006" key="3">
    <source>
        <dbReference type="Google" id="ProtNLM"/>
    </source>
</evidence>
<name>K2PT16_9FLAO</name>
<protein>
    <recommendedName>
        <fullName evidence="3">Outer membrane protein</fullName>
    </recommendedName>
</protein>
<dbReference type="RefSeq" id="WP_008992054.1">
    <property type="nucleotide sequence ID" value="NZ_AMSG01000016.1"/>
</dbReference>
<sequence>MKDISLFIFYVIGILGCMAQNNPKSSFGENDLQNTSTDSLANAIIVKVIENKPKNDPDAILNTYSYNSYTKAIVSADHEAINGTVDSIFKRKRKGLKFKKIDSTNYLIKKQLEKSHLYILEKVSNFAYSKEKEKRETILGIHMAGFKKPIYEVLAIEMQSFSLYNTRVKVFGTDFFSPLGNKGKQTYWFDLEGTSEIQGRKNYIIRYTPKKNKQDVGIPGILYIDAQSYAIQRNESKLDASIEVQAIQEYQYFPDHKLWFPSANKIQVDKGTSNKTVTLFGKLRVATSEQMIDSSIVSTNEDDIKDHIYLVAQTSNFDITLNKPVTIERKGTAIELLKVASERDSTFWEEYRTQEITDKELETYKAVDSLTSARNYENKLSFIRKFMVGYITTPYIDFDYKSLLKFNRYEGFRLGMSAVTNSNFSPKYTIHAYGAYGTKDKDFKYGFGIERRLDRYDDTRIGIMHKNDLEESGSLTFLTDGRAFYLFEPRLFNLTYFHKIKDVSAYLTHDFNPKLNSRFQLSYQDVTPTYQYSYANDGEQYHNYQNSSITASIQWNPFNKYLQSHWGKTVIEKNYPQFSLQYSQAFKNVINSDLNYTKIALRAIHELRPLNKGTTSFQVVAGISFGDLPVTELYNASPNQPGGDAILNRFSVAGRNSFETMYFNEFLSDKYAILQAKHTFNRFSITSWLRPELALISRFGIGSTAGMHKHLDIEFSSMEKGYSESGLEINKIFKGFGLNFMYRYGAYHLPNFDDNISLKFTYYLTLGF</sequence>
<comment type="caution">
    <text evidence="1">The sequence shown here is derived from an EMBL/GenBank/DDBJ whole genome shotgun (WGS) entry which is preliminary data.</text>
</comment>
<gene>
    <name evidence="1" type="ORF">I215_11070</name>
</gene>